<feature type="chain" id="PRO_5047346685" description="Lipoprotein" evidence="1">
    <location>
        <begin position="20"/>
        <end position="144"/>
    </location>
</feature>
<reference evidence="2 3" key="1">
    <citation type="submission" date="2020-01" db="EMBL/GenBank/DDBJ databases">
        <title>Genome analysis.</title>
        <authorList>
            <person name="Wu S."/>
            <person name="Wang G."/>
        </authorList>
    </citation>
    <scope>NUCLEOTIDE SEQUENCE [LARGE SCALE GENOMIC DNA]</scope>
    <source>
        <strain evidence="2 3">SYL130</strain>
    </source>
</reference>
<evidence type="ECO:0000313" key="3">
    <source>
        <dbReference type="Proteomes" id="UP000753802"/>
    </source>
</evidence>
<evidence type="ECO:0000256" key="1">
    <source>
        <dbReference type="SAM" id="SignalP"/>
    </source>
</evidence>
<gene>
    <name evidence="2" type="ORF">GWC95_13195</name>
</gene>
<protein>
    <recommendedName>
        <fullName evidence="4">Lipoprotein</fullName>
    </recommendedName>
</protein>
<evidence type="ECO:0000313" key="2">
    <source>
        <dbReference type="EMBL" id="NCI50888.1"/>
    </source>
</evidence>
<feature type="signal peptide" evidence="1">
    <location>
        <begin position="1"/>
        <end position="19"/>
    </location>
</feature>
<sequence>MKKWTLILCIFCLCKCAMDYSVVSNIKNSSGVAVRVEIQFGRYFFDSVFRADREKIRLSIQHINEQAGVPYMFDSSGLITKYLLEADKILQVDNTKGGAGVVPNHETIERITITTKGNVHVYEQKDLDTLFKKKDNATWELLIR</sequence>
<name>A0ABX0A0E2_9BACT</name>
<evidence type="ECO:0008006" key="4">
    <source>
        <dbReference type="Google" id="ProtNLM"/>
    </source>
</evidence>
<dbReference type="RefSeq" id="WP_161819193.1">
    <property type="nucleotide sequence ID" value="NZ_JAACJS010000015.1"/>
</dbReference>
<comment type="caution">
    <text evidence="2">The sequence shown here is derived from an EMBL/GenBank/DDBJ whole genome shotgun (WGS) entry which is preliminary data.</text>
</comment>
<dbReference type="Proteomes" id="UP000753802">
    <property type="component" value="Unassembled WGS sequence"/>
</dbReference>
<dbReference type="EMBL" id="JAACJS010000015">
    <property type="protein sequence ID" value="NCI50888.1"/>
    <property type="molecule type" value="Genomic_DNA"/>
</dbReference>
<accession>A0ABX0A0E2</accession>
<organism evidence="2 3">
    <name type="scientific">Sediminibacterium roseum</name>
    <dbReference type="NCBI Taxonomy" id="1978412"/>
    <lineage>
        <taxon>Bacteria</taxon>
        <taxon>Pseudomonadati</taxon>
        <taxon>Bacteroidota</taxon>
        <taxon>Chitinophagia</taxon>
        <taxon>Chitinophagales</taxon>
        <taxon>Chitinophagaceae</taxon>
        <taxon>Sediminibacterium</taxon>
    </lineage>
</organism>
<keyword evidence="3" id="KW-1185">Reference proteome</keyword>
<keyword evidence="1" id="KW-0732">Signal</keyword>
<proteinExistence type="predicted"/>